<evidence type="ECO:0000313" key="2">
    <source>
        <dbReference type="EMBL" id="SFV20235.1"/>
    </source>
</evidence>
<dbReference type="STRING" id="574650.SAMN04487966_101252"/>
<dbReference type="EMBL" id="FPCG01000001">
    <property type="protein sequence ID" value="SFV20235.1"/>
    <property type="molecule type" value="Genomic_DNA"/>
</dbReference>
<proteinExistence type="predicted"/>
<gene>
    <name evidence="2" type="ORF">SAMN04487966_101252</name>
</gene>
<keyword evidence="3" id="KW-1185">Reference proteome</keyword>
<name>A0A1I7ME73_9MICC</name>
<feature type="signal peptide" evidence="1">
    <location>
        <begin position="1"/>
        <end position="21"/>
    </location>
</feature>
<dbReference type="RefSeq" id="WP_091693073.1">
    <property type="nucleotide sequence ID" value="NZ_FPCG01000001.1"/>
</dbReference>
<evidence type="ECO:0008006" key="4">
    <source>
        <dbReference type="Google" id="ProtNLM"/>
    </source>
</evidence>
<dbReference type="OrthoDB" id="571373at2"/>
<dbReference type="AlphaFoldDB" id="A0A1I7ME73"/>
<protein>
    <recommendedName>
        <fullName evidence="4">Polymer-forming protein</fullName>
    </recommendedName>
</protein>
<keyword evidence="1" id="KW-0732">Signal</keyword>
<sequence length="236" mass="24645">MTKKTPLARTLAGLGASALMASTLAVGFGVSAQPAAADRACSGTLSKTVVNDDLYVPAGKSCTLNYVTVKGDVKVARGATLQTAGGRVTGNIQAERQRLIRMTATTVGGDLQVKYGGTVTTARVTLGGDAQFTEMSGTASMSWGRIGGNYQAEKSPAKRVLIRAARVDGDIQVKEYGIAAVGRNTVGGNVQIEKNRSSLYVEGNRIDGALQCKENRYVPKGGNNIASSKEGQCRRL</sequence>
<evidence type="ECO:0000256" key="1">
    <source>
        <dbReference type="SAM" id="SignalP"/>
    </source>
</evidence>
<accession>A0A1I7ME73</accession>
<evidence type="ECO:0000313" key="3">
    <source>
        <dbReference type="Proteomes" id="UP000198881"/>
    </source>
</evidence>
<feature type="chain" id="PRO_5039053761" description="Polymer-forming protein" evidence="1">
    <location>
        <begin position="22"/>
        <end position="236"/>
    </location>
</feature>
<organism evidence="2 3">
    <name type="scientific">Micrococcus terreus</name>
    <dbReference type="NCBI Taxonomy" id="574650"/>
    <lineage>
        <taxon>Bacteria</taxon>
        <taxon>Bacillati</taxon>
        <taxon>Actinomycetota</taxon>
        <taxon>Actinomycetes</taxon>
        <taxon>Micrococcales</taxon>
        <taxon>Micrococcaceae</taxon>
        <taxon>Micrococcus</taxon>
    </lineage>
</organism>
<reference evidence="2 3" key="1">
    <citation type="submission" date="2016-10" db="EMBL/GenBank/DDBJ databases">
        <authorList>
            <person name="de Groot N.N."/>
        </authorList>
    </citation>
    <scope>NUCLEOTIDE SEQUENCE [LARGE SCALE GENOMIC DNA]</scope>
    <source>
        <strain evidence="2 3">CGMCC 1.7054</strain>
    </source>
</reference>
<dbReference type="Proteomes" id="UP000198881">
    <property type="component" value="Unassembled WGS sequence"/>
</dbReference>